<dbReference type="AlphaFoldDB" id="A0AB38C598"/>
<dbReference type="Proteomes" id="UP000182489">
    <property type="component" value="Unassembled WGS sequence"/>
</dbReference>
<evidence type="ECO:0000313" key="3">
    <source>
        <dbReference type="Proteomes" id="UP000182489"/>
    </source>
</evidence>
<organism evidence="2 3">
    <name type="scientific">Janthinobacterium lividum</name>
    <dbReference type="NCBI Taxonomy" id="29581"/>
    <lineage>
        <taxon>Bacteria</taxon>
        <taxon>Pseudomonadati</taxon>
        <taxon>Pseudomonadota</taxon>
        <taxon>Betaproteobacteria</taxon>
        <taxon>Burkholderiales</taxon>
        <taxon>Oxalobacteraceae</taxon>
        <taxon>Janthinobacterium</taxon>
    </lineage>
</organism>
<sequence length="179" mass="18413">MKSQMRHAAMIVSLLSASSCALAQVPNRCPSLAFYGNAATSGLCKSLSPATQNLQVCELTAAQPDVHLTFGLQPNGVNPPVPLHLTVRTQANNCEQATNIVQNAAGTFVAQSNALLCGVDPVTYVQRMNAQTIVPGSNGQSACRTAFINAQTGGKLTPAVAQGYLNACNTGGLANAACP</sequence>
<feature type="signal peptide" evidence="1">
    <location>
        <begin position="1"/>
        <end position="23"/>
    </location>
</feature>
<feature type="chain" id="PRO_5044314586" description="DUF4189 domain-containing protein" evidence="1">
    <location>
        <begin position="24"/>
        <end position="179"/>
    </location>
</feature>
<dbReference type="RefSeq" id="WP_175560457.1">
    <property type="nucleotide sequence ID" value="NZ_FPKH01000001.1"/>
</dbReference>
<evidence type="ECO:0000256" key="1">
    <source>
        <dbReference type="SAM" id="SignalP"/>
    </source>
</evidence>
<reference evidence="2 3" key="1">
    <citation type="submission" date="2016-11" db="EMBL/GenBank/DDBJ databases">
        <authorList>
            <person name="Varghese N."/>
            <person name="Submissions S."/>
        </authorList>
    </citation>
    <scope>NUCLEOTIDE SEQUENCE [LARGE SCALE GENOMIC DNA]</scope>
    <source>
        <strain evidence="2 3">NFR18</strain>
    </source>
</reference>
<keyword evidence="1" id="KW-0732">Signal</keyword>
<dbReference type="EMBL" id="FPKH01000001">
    <property type="protein sequence ID" value="SFX30457.1"/>
    <property type="molecule type" value="Genomic_DNA"/>
</dbReference>
<evidence type="ECO:0008006" key="4">
    <source>
        <dbReference type="Google" id="ProtNLM"/>
    </source>
</evidence>
<gene>
    <name evidence="2" type="ORF">SAMN03097694_1553</name>
</gene>
<proteinExistence type="predicted"/>
<comment type="caution">
    <text evidence="2">The sequence shown here is derived from an EMBL/GenBank/DDBJ whole genome shotgun (WGS) entry which is preliminary data.</text>
</comment>
<accession>A0AB38C598</accession>
<name>A0AB38C598_9BURK</name>
<evidence type="ECO:0000313" key="2">
    <source>
        <dbReference type="EMBL" id="SFX30457.1"/>
    </source>
</evidence>
<dbReference type="PROSITE" id="PS51257">
    <property type="entry name" value="PROKAR_LIPOPROTEIN"/>
    <property type="match status" value="1"/>
</dbReference>
<protein>
    <recommendedName>
        <fullName evidence="4">DUF4189 domain-containing protein</fullName>
    </recommendedName>
</protein>